<protein>
    <submittedName>
        <fullName evidence="2">Uncharacterized protein</fullName>
    </submittedName>
</protein>
<sequence>MNRLKSEFKESAQHFTSLLFYHPVRSCQTLLNDFKFFLNRMVHIAVKNAHHLSNITARKQKSRKHNSRVFCSTKELNVHLICQCLPLQKDIDSRTRQFIFNENTDHFRLNISQLT</sequence>
<proteinExistence type="predicted"/>
<evidence type="ECO:0000313" key="1">
    <source>
        <dbReference type="EMBL" id="VGL94146.1"/>
    </source>
</evidence>
<dbReference type="AlphaFoldDB" id="A0A486T2P4"/>
<evidence type="ECO:0000313" key="2">
    <source>
        <dbReference type="EMBL" id="VGM20313.1"/>
    </source>
</evidence>
<dbReference type="EMBL" id="CAAHCP010000023">
    <property type="protein sequence ID" value="VGL94146.1"/>
    <property type="molecule type" value="Genomic_DNA"/>
</dbReference>
<name>A0A486T2P4_KLEPN</name>
<accession>A0A486T2P4</accession>
<gene>
    <name evidence="1" type="ORF">SAMEA4873646_05047</name>
    <name evidence="2" type="ORF">SAMEA4873655_03324</name>
</gene>
<organism evidence="2">
    <name type="scientific">Klebsiella pneumoniae</name>
    <dbReference type="NCBI Taxonomy" id="573"/>
    <lineage>
        <taxon>Bacteria</taxon>
        <taxon>Pseudomonadati</taxon>
        <taxon>Pseudomonadota</taxon>
        <taxon>Gammaproteobacteria</taxon>
        <taxon>Enterobacterales</taxon>
        <taxon>Enterobacteriaceae</taxon>
        <taxon>Klebsiella/Raoultella group</taxon>
        <taxon>Klebsiella</taxon>
        <taxon>Klebsiella pneumoniae complex</taxon>
    </lineage>
</organism>
<dbReference type="EMBL" id="CAAHDB010000010">
    <property type="protein sequence ID" value="VGM20313.1"/>
    <property type="molecule type" value="Genomic_DNA"/>
</dbReference>
<reference evidence="2" key="1">
    <citation type="submission" date="2019-03" db="EMBL/GenBank/DDBJ databases">
        <authorList>
            <consortium name="Pathogen Informatics"/>
        </authorList>
    </citation>
    <scope>NUCLEOTIDE SEQUENCE</scope>
    <source>
        <strain evidence="1">5012STDY7626444</strain>
        <strain evidence="2">5012STDY7626459</strain>
    </source>
</reference>